<dbReference type="OrthoDB" id="14949at2"/>
<feature type="domain" description="HTH cro/C1-type" evidence="2">
    <location>
        <begin position="10"/>
        <end position="62"/>
    </location>
</feature>
<comment type="caution">
    <text evidence="3">The sequence shown here is derived from an EMBL/GenBank/DDBJ whole genome shotgun (WGS) entry which is preliminary data.</text>
</comment>
<dbReference type="AlphaFoldDB" id="A0A151AXR1"/>
<accession>A0A151AXR1</accession>
<dbReference type="Pfam" id="PF00717">
    <property type="entry name" value="Peptidase_S24"/>
    <property type="match status" value="1"/>
</dbReference>
<dbReference type="Gene3D" id="1.10.260.40">
    <property type="entry name" value="lambda repressor-like DNA-binding domains"/>
    <property type="match status" value="1"/>
</dbReference>
<sequence length="220" mass="24971">MSRVGQKICKIRNAQGLSQKQLAKKLGVSEKFIKEVEMGKRIINESLIDKISKILGKEINDISMNYDEKEEKVESKIAGIESNKVNDVWNEAFESVLKTIPIYGYDLNKVIGTRQMPVISNKIEGFSSDKVIFLKIEDDDMLGFRISKGDIAFAHVTHEIINNSICLVEYNSNICVRQVKKLDTDKMLLISNRASLKAETVSKKNLRVLARLIRVEINLI</sequence>
<evidence type="ECO:0000313" key="4">
    <source>
        <dbReference type="Proteomes" id="UP000075531"/>
    </source>
</evidence>
<dbReference type="InterPro" id="IPR015927">
    <property type="entry name" value="Peptidase_S24_S26A/B/C"/>
</dbReference>
<dbReference type="InterPro" id="IPR001387">
    <property type="entry name" value="Cro/C1-type_HTH"/>
</dbReference>
<evidence type="ECO:0000313" key="3">
    <source>
        <dbReference type="EMBL" id="KYH32444.1"/>
    </source>
</evidence>
<organism evidence="3 4">
    <name type="scientific">Clostridium tepidiprofundi DSM 19306</name>
    <dbReference type="NCBI Taxonomy" id="1121338"/>
    <lineage>
        <taxon>Bacteria</taxon>
        <taxon>Bacillati</taxon>
        <taxon>Bacillota</taxon>
        <taxon>Clostridia</taxon>
        <taxon>Eubacteriales</taxon>
        <taxon>Clostridiaceae</taxon>
        <taxon>Clostridium</taxon>
    </lineage>
</organism>
<dbReference type="SMART" id="SM00530">
    <property type="entry name" value="HTH_XRE"/>
    <property type="match status" value="1"/>
</dbReference>
<evidence type="ECO:0000256" key="1">
    <source>
        <dbReference type="ARBA" id="ARBA00023125"/>
    </source>
</evidence>
<dbReference type="Gene3D" id="2.10.109.10">
    <property type="entry name" value="Umud Fragment, subunit A"/>
    <property type="match status" value="1"/>
</dbReference>
<dbReference type="Proteomes" id="UP000075531">
    <property type="component" value="Unassembled WGS sequence"/>
</dbReference>
<keyword evidence="1" id="KW-0238">DNA-binding</keyword>
<dbReference type="PATRIC" id="fig|1121338.3.peg.2312"/>
<dbReference type="PANTHER" id="PTHR46558">
    <property type="entry name" value="TRACRIPTIONAL REGULATORY PROTEIN-RELATED-RELATED"/>
    <property type="match status" value="1"/>
</dbReference>
<evidence type="ECO:0000259" key="2">
    <source>
        <dbReference type="PROSITE" id="PS50943"/>
    </source>
</evidence>
<dbReference type="SUPFAM" id="SSF47413">
    <property type="entry name" value="lambda repressor-like DNA-binding domains"/>
    <property type="match status" value="1"/>
</dbReference>
<dbReference type="PROSITE" id="PS50943">
    <property type="entry name" value="HTH_CROC1"/>
    <property type="match status" value="1"/>
</dbReference>
<name>A0A151AXR1_9CLOT</name>
<proteinExistence type="predicted"/>
<dbReference type="PANTHER" id="PTHR46558:SF3">
    <property type="entry name" value="TRANSCRIPTIONAL REGULATOR"/>
    <property type="match status" value="1"/>
</dbReference>
<dbReference type="CDD" id="cd00093">
    <property type="entry name" value="HTH_XRE"/>
    <property type="match status" value="1"/>
</dbReference>
<keyword evidence="4" id="KW-1185">Reference proteome</keyword>
<gene>
    <name evidence="3" type="ORF">CLTEP_22400</name>
</gene>
<dbReference type="EMBL" id="LTBA01000037">
    <property type="protein sequence ID" value="KYH32444.1"/>
    <property type="molecule type" value="Genomic_DNA"/>
</dbReference>
<dbReference type="RefSeq" id="WP_066826683.1">
    <property type="nucleotide sequence ID" value="NZ_LTBA01000037.1"/>
</dbReference>
<dbReference type="InterPro" id="IPR036286">
    <property type="entry name" value="LexA/Signal_pep-like_sf"/>
</dbReference>
<protein>
    <submittedName>
        <fullName evidence="3">Anaerobic benzoate catabolism transcriptional regulator</fullName>
    </submittedName>
</protein>
<dbReference type="GO" id="GO:0003677">
    <property type="term" value="F:DNA binding"/>
    <property type="evidence" value="ECO:0007669"/>
    <property type="project" value="UniProtKB-KW"/>
</dbReference>
<dbReference type="Pfam" id="PF01381">
    <property type="entry name" value="HTH_3"/>
    <property type="match status" value="1"/>
</dbReference>
<dbReference type="SUPFAM" id="SSF51306">
    <property type="entry name" value="LexA/Signal peptidase"/>
    <property type="match status" value="1"/>
</dbReference>
<reference evidence="3 4" key="1">
    <citation type="submission" date="2016-02" db="EMBL/GenBank/DDBJ databases">
        <title>Genome sequence of Clostridium tepidiprofundi DSM 19306.</title>
        <authorList>
            <person name="Poehlein A."/>
            <person name="Daniel R."/>
        </authorList>
    </citation>
    <scope>NUCLEOTIDE SEQUENCE [LARGE SCALE GENOMIC DNA]</scope>
    <source>
        <strain evidence="3 4">DSM 19306</strain>
    </source>
</reference>
<dbReference type="InterPro" id="IPR010982">
    <property type="entry name" value="Lambda_DNA-bd_dom_sf"/>
</dbReference>
<dbReference type="STRING" id="1121338.CLTEP_22400"/>